<evidence type="ECO:0000259" key="3">
    <source>
        <dbReference type="Pfam" id="PF00156"/>
    </source>
</evidence>
<dbReference type="CDD" id="cd06223">
    <property type="entry name" value="PRTases_typeI"/>
    <property type="match status" value="1"/>
</dbReference>
<dbReference type="GO" id="GO:0004588">
    <property type="term" value="F:orotate phosphoribosyltransferase activity"/>
    <property type="evidence" value="ECO:0007669"/>
    <property type="project" value="TreeGrafter"/>
</dbReference>
<comment type="caution">
    <text evidence="4">The sequence shown here is derived from an EMBL/GenBank/DDBJ whole genome shotgun (WGS) entry which is preliminary data.</text>
</comment>
<evidence type="ECO:0000313" key="5">
    <source>
        <dbReference type="Proteomes" id="UP000283709"/>
    </source>
</evidence>
<dbReference type="Pfam" id="PF00156">
    <property type="entry name" value="Pribosyltran"/>
    <property type="match status" value="1"/>
</dbReference>
<sequence>MSPSDVAIDLILNTENVIAYRAERYIEVKPGRRSPIHINFKNMLPHKPVRETLANLLSEQMAKDGIDYVCGLESGGSYFASRCSDNLAAPLSLYRKDEKRHAEGGRLVGSDPKHGSKIAIVDDTLVSGRTVEPVVDYLRQFASEIHLYTILSYGLDALIKHRLRVTKITSIAQIGCLVRAAVENGKFGLQDAEEIERFIEKQAKESGVN</sequence>
<dbReference type="Proteomes" id="UP000283709">
    <property type="component" value="Unassembled WGS sequence"/>
</dbReference>
<dbReference type="RefSeq" id="WP_120349143.1">
    <property type="nucleotide sequence ID" value="NZ_MCAS01000068.1"/>
</dbReference>
<name>A0A420FCB5_9BURK</name>
<dbReference type="GO" id="GO:0019856">
    <property type="term" value="P:pyrimidine nucleobase biosynthetic process"/>
    <property type="evidence" value="ECO:0007669"/>
    <property type="project" value="TreeGrafter"/>
</dbReference>
<reference evidence="4 5" key="1">
    <citation type="submission" date="2016-07" db="EMBL/GenBank/DDBJ databases">
        <title>Genome analysis of Burkholderia fungorum ES3-20.</title>
        <authorList>
            <person name="Xu D."/>
            <person name="Yao R."/>
            <person name="Zheng S."/>
        </authorList>
    </citation>
    <scope>NUCLEOTIDE SEQUENCE [LARGE SCALE GENOMIC DNA]</scope>
    <source>
        <strain evidence="4 5">ES3-20</strain>
    </source>
</reference>
<evidence type="ECO:0000256" key="1">
    <source>
        <dbReference type="ARBA" id="ARBA00004725"/>
    </source>
</evidence>
<dbReference type="InterPro" id="IPR000836">
    <property type="entry name" value="PRTase_dom"/>
</dbReference>
<accession>A0A420FCB5</accession>
<dbReference type="Gene3D" id="3.40.50.2020">
    <property type="match status" value="1"/>
</dbReference>
<dbReference type="EMBL" id="MCAS01000068">
    <property type="protein sequence ID" value="RKF30607.1"/>
    <property type="molecule type" value="Genomic_DNA"/>
</dbReference>
<gene>
    <name evidence="4" type="ORF">BCY88_13200</name>
</gene>
<dbReference type="SUPFAM" id="SSF53271">
    <property type="entry name" value="PRTase-like"/>
    <property type="match status" value="1"/>
</dbReference>
<evidence type="ECO:0000313" key="4">
    <source>
        <dbReference type="EMBL" id="RKF30607.1"/>
    </source>
</evidence>
<evidence type="ECO:0000256" key="2">
    <source>
        <dbReference type="ARBA" id="ARBA00022975"/>
    </source>
</evidence>
<proteinExistence type="predicted"/>
<feature type="domain" description="Phosphoribosyltransferase" evidence="3">
    <location>
        <begin position="49"/>
        <end position="151"/>
    </location>
</feature>
<dbReference type="PANTHER" id="PTHR19278:SF9">
    <property type="entry name" value="URIDINE 5'-MONOPHOSPHATE SYNTHASE"/>
    <property type="match status" value="1"/>
</dbReference>
<organism evidence="4 5">
    <name type="scientific">Paraburkholderia fungorum</name>
    <dbReference type="NCBI Taxonomy" id="134537"/>
    <lineage>
        <taxon>Bacteria</taxon>
        <taxon>Pseudomonadati</taxon>
        <taxon>Pseudomonadota</taxon>
        <taxon>Betaproteobacteria</taxon>
        <taxon>Burkholderiales</taxon>
        <taxon>Burkholderiaceae</taxon>
        <taxon>Paraburkholderia</taxon>
    </lineage>
</organism>
<dbReference type="OrthoDB" id="9779060at2"/>
<dbReference type="AlphaFoldDB" id="A0A420FCB5"/>
<dbReference type="PANTHER" id="PTHR19278">
    <property type="entry name" value="OROTATE PHOSPHORIBOSYLTRANSFERASE"/>
    <property type="match status" value="1"/>
</dbReference>
<comment type="pathway">
    <text evidence="1">Pyrimidine metabolism; UMP biosynthesis via de novo pathway.</text>
</comment>
<dbReference type="InterPro" id="IPR029057">
    <property type="entry name" value="PRTase-like"/>
</dbReference>
<protein>
    <recommendedName>
        <fullName evidence="3">Phosphoribosyltransferase domain-containing protein</fullName>
    </recommendedName>
</protein>
<dbReference type="GO" id="GO:0006222">
    <property type="term" value="P:UMP biosynthetic process"/>
    <property type="evidence" value="ECO:0007669"/>
    <property type="project" value="TreeGrafter"/>
</dbReference>
<keyword evidence="2" id="KW-0665">Pyrimidine biosynthesis</keyword>